<dbReference type="GO" id="GO:0035025">
    <property type="term" value="P:positive regulation of Rho protein signal transduction"/>
    <property type="evidence" value="ECO:0007669"/>
    <property type="project" value="InterPro"/>
</dbReference>
<gene>
    <name evidence="3" type="primary">107369633</name>
</gene>
<dbReference type="InterPro" id="IPR038095">
    <property type="entry name" value="Costars_sf"/>
</dbReference>
<evidence type="ECO:0000313" key="3">
    <source>
        <dbReference type="EnsemblMetazoa" id="tetur33g00650.1"/>
    </source>
</evidence>
<dbReference type="InterPro" id="IPR026111">
    <property type="entry name" value="Abra"/>
</dbReference>
<dbReference type="AlphaFoldDB" id="T1L2E7"/>
<evidence type="ECO:0000259" key="2">
    <source>
        <dbReference type="SMART" id="SM01283"/>
    </source>
</evidence>
<dbReference type="PANTHER" id="PTHR22739">
    <property type="entry name" value="STRIATED MUSCLE ACTIVATOR OF RHO-DEPENDENT SIGNALING-RELATED"/>
    <property type="match status" value="1"/>
</dbReference>
<dbReference type="OMA" id="MLFQKRD"/>
<evidence type="ECO:0000313" key="4">
    <source>
        <dbReference type="Proteomes" id="UP000015104"/>
    </source>
</evidence>
<keyword evidence="4" id="KW-1185">Reference proteome</keyword>
<sequence length="142" mass="15825">MNPSIEVNHKGDNQQASTIRSPGAKKLEQLTKINSSYGRPAEGSKTLQRGLIAHSHVTKEVKYLCEIIRDSGVDAADGTTSITFGRLFKIYVAISDKVVGMLLRARKYGFVDFEGEMLYQGQDDNTIIRLIKMPPKDFTVTF</sequence>
<dbReference type="OrthoDB" id="9871914at2759"/>
<organism evidence="3 4">
    <name type="scientific">Tetranychus urticae</name>
    <name type="common">Two-spotted spider mite</name>
    <dbReference type="NCBI Taxonomy" id="32264"/>
    <lineage>
        <taxon>Eukaryota</taxon>
        <taxon>Metazoa</taxon>
        <taxon>Ecdysozoa</taxon>
        <taxon>Arthropoda</taxon>
        <taxon>Chelicerata</taxon>
        <taxon>Arachnida</taxon>
        <taxon>Acari</taxon>
        <taxon>Acariformes</taxon>
        <taxon>Trombidiformes</taxon>
        <taxon>Prostigmata</taxon>
        <taxon>Eleutherengona</taxon>
        <taxon>Raphignathae</taxon>
        <taxon>Tetranychoidea</taxon>
        <taxon>Tetranychidae</taxon>
        <taxon>Tetranychus</taxon>
    </lineage>
</organism>
<feature type="domain" description="Costars" evidence="2">
    <location>
        <begin position="55"/>
        <end position="131"/>
    </location>
</feature>
<dbReference type="EnsemblMetazoa" id="tetur33g00650.1">
    <property type="protein sequence ID" value="tetur33g00650.1"/>
    <property type="gene ID" value="tetur33g00650"/>
</dbReference>
<feature type="region of interest" description="Disordered" evidence="1">
    <location>
        <begin position="1"/>
        <end position="21"/>
    </location>
</feature>
<reference evidence="4" key="1">
    <citation type="submission" date="2011-08" db="EMBL/GenBank/DDBJ databases">
        <authorList>
            <person name="Rombauts S."/>
        </authorList>
    </citation>
    <scope>NUCLEOTIDE SEQUENCE</scope>
    <source>
        <strain evidence="4">London</strain>
    </source>
</reference>
<dbReference type="InterPro" id="IPR027817">
    <property type="entry name" value="Costars_dom"/>
</dbReference>
<dbReference type="Proteomes" id="UP000015104">
    <property type="component" value="Unassembled WGS sequence"/>
</dbReference>
<dbReference type="GO" id="GO:0030017">
    <property type="term" value="C:sarcomere"/>
    <property type="evidence" value="ECO:0007669"/>
    <property type="project" value="TreeGrafter"/>
</dbReference>
<dbReference type="EMBL" id="CAEY01000945">
    <property type="status" value="NOT_ANNOTATED_CDS"/>
    <property type="molecule type" value="Genomic_DNA"/>
</dbReference>
<dbReference type="eggNOG" id="KOG3376">
    <property type="taxonomic scope" value="Eukaryota"/>
</dbReference>
<accession>T1L2E7</accession>
<evidence type="ECO:0000256" key="1">
    <source>
        <dbReference type="SAM" id="MobiDB-lite"/>
    </source>
</evidence>
<dbReference type="PANTHER" id="PTHR22739:SF7">
    <property type="entry name" value="EG:152A3.3 PROTEIN-RELATED"/>
    <property type="match status" value="1"/>
</dbReference>
<proteinExistence type="predicted"/>
<reference evidence="3" key="2">
    <citation type="submission" date="2015-06" db="UniProtKB">
        <authorList>
            <consortium name="EnsemblMetazoa"/>
        </authorList>
    </citation>
    <scope>IDENTIFICATION</scope>
</reference>
<dbReference type="Pfam" id="PF14705">
    <property type="entry name" value="Costars"/>
    <property type="match status" value="1"/>
</dbReference>
<dbReference type="HOGENOM" id="CLU_062244_2_0_1"/>
<dbReference type="GO" id="GO:0045944">
    <property type="term" value="P:positive regulation of transcription by RNA polymerase II"/>
    <property type="evidence" value="ECO:0007669"/>
    <property type="project" value="TreeGrafter"/>
</dbReference>
<name>T1L2E7_TETUR</name>
<dbReference type="GO" id="GO:0003779">
    <property type="term" value="F:actin binding"/>
    <property type="evidence" value="ECO:0007669"/>
    <property type="project" value="InterPro"/>
</dbReference>
<dbReference type="SMART" id="SM01283">
    <property type="entry name" value="Costars"/>
    <property type="match status" value="1"/>
</dbReference>
<dbReference type="Gene3D" id="1.10.10.1540">
    <property type="entry name" value="Costar domain"/>
    <property type="match status" value="1"/>
</dbReference>
<protein>
    <recommendedName>
        <fullName evidence="2">Costars domain-containing protein</fullName>
    </recommendedName>
</protein>
<dbReference type="KEGG" id="tut:107369633"/>